<protein>
    <submittedName>
        <fullName evidence="2">Uncharacterized protein</fullName>
    </submittedName>
</protein>
<proteinExistence type="predicted"/>
<evidence type="ECO:0000313" key="1">
    <source>
        <dbReference type="Proteomes" id="UP000887574"/>
    </source>
</evidence>
<dbReference type="WBParaSite" id="jg2516">
    <property type="protein sequence ID" value="jg2516"/>
    <property type="gene ID" value="jg2516"/>
</dbReference>
<keyword evidence="1" id="KW-1185">Reference proteome</keyword>
<name>A0A915DYY1_9BILA</name>
<accession>A0A915DYY1</accession>
<dbReference type="Proteomes" id="UP000887574">
    <property type="component" value="Unplaced"/>
</dbReference>
<evidence type="ECO:0000313" key="2">
    <source>
        <dbReference type="WBParaSite" id="jg2516"/>
    </source>
</evidence>
<organism evidence="1 2">
    <name type="scientific">Ditylenchus dipsaci</name>
    <dbReference type="NCBI Taxonomy" id="166011"/>
    <lineage>
        <taxon>Eukaryota</taxon>
        <taxon>Metazoa</taxon>
        <taxon>Ecdysozoa</taxon>
        <taxon>Nematoda</taxon>
        <taxon>Chromadorea</taxon>
        <taxon>Rhabditida</taxon>
        <taxon>Tylenchina</taxon>
        <taxon>Tylenchomorpha</taxon>
        <taxon>Sphaerularioidea</taxon>
        <taxon>Anguinidae</taxon>
        <taxon>Anguininae</taxon>
        <taxon>Ditylenchus</taxon>
    </lineage>
</organism>
<reference evidence="2" key="1">
    <citation type="submission" date="2022-11" db="UniProtKB">
        <authorList>
            <consortium name="WormBaseParasite"/>
        </authorList>
    </citation>
    <scope>IDENTIFICATION</scope>
</reference>
<sequence length="162" mass="18888">MDSKTSTRFSQEKAARLAELVKDNKEICPRQEAFKNAAQTVEGKYQKYEKFPNGFHLHLLHHTSQSAETCKFGQDNNYHLENQLKTLRLHGSSTKRQKFPLSTHSPWHPNNIEDQQKETMSKQEIEDLRSSVLRTNRPVNPWFDAQKKMSPTPHRPLLLLPL</sequence>
<dbReference type="AlphaFoldDB" id="A0A915DYY1"/>